<feature type="compositionally biased region" description="Basic and acidic residues" evidence="1">
    <location>
        <begin position="471"/>
        <end position="486"/>
    </location>
</feature>
<feature type="compositionally biased region" description="Polar residues" evidence="1">
    <location>
        <begin position="487"/>
        <end position="496"/>
    </location>
</feature>
<feature type="compositionally biased region" description="Basic and acidic residues" evidence="1">
    <location>
        <begin position="715"/>
        <end position="724"/>
    </location>
</feature>
<evidence type="ECO:0000259" key="2">
    <source>
        <dbReference type="PROSITE" id="PS50172"/>
    </source>
</evidence>
<keyword evidence="4" id="KW-1185">Reference proteome</keyword>
<dbReference type="SUPFAM" id="SSF52113">
    <property type="entry name" value="BRCT domain"/>
    <property type="match status" value="2"/>
</dbReference>
<feature type="compositionally biased region" description="Polar residues" evidence="1">
    <location>
        <begin position="529"/>
        <end position="538"/>
    </location>
</feature>
<feature type="region of interest" description="Disordered" evidence="1">
    <location>
        <begin position="665"/>
        <end position="703"/>
    </location>
</feature>
<dbReference type="Gene3D" id="3.40.50.10190">
    <property type="entry name" value="BRCT domain"/>
    <property type="match status" value="2"/>
</dbReference>
<accession>A0A8T0NT84</accession>
<evidence type="ECO:0000256" key="1">
    <source>
        <dbReference type="SAM" id="MobiDB-lite"/>
    </source>
</evidence>
<feature type="domain" description="BRCT" evidence="2">
    <location>
        <begin position="113"/>
        <end position="197"/>
    </location>
</feature>
<comment type="caution">
    <text evidence="3">The sequence shown here is derived from an EMBL/GenBank/DDBJ whole genome shotgun (WGS) entry which is preliminary data.</text>
</comment>
<feature type="compositionally biased region" description="Low complexity" evidence="1">
    <location>
        <begin position="725"/>
        <end position="736"/>
    </location>
</feature>
<dbReference type="InterPro" id="IPR001357">
    <property type="entry name" value="BRCT_dom"/>
</dbReference>
<dbReference type="PANTHER" id="PTHR47181">
    <property type="entry name" value="BRCA1 C TERMINUS DOMAIN CONTAINING PROTEIN, EXPRESSED"/>
    <property type="match status" value="1"/>
</dbReference>
<feature type="domain" description="BRCT" evidence="2">
    <location>
        <begin position="11"/>
        <end position="101"/>
    </location>
</feature>
<feature type="compositionally biased region" description="Polar residues" evidence="1">
    <location>
        <begin position="779"/>
        <end position="795"/>
    </location>
</feature>
<reference evidence="3" key="1">
    <citation type="submission" date="2020-05" db="EMBL/GenBank/DDBJ databases">
        <title>WGS assembly of Panicum virgatum.</title>
        <authorList>
            <person name="Lovell J.T."/>
            <person name="Jenkins J."/>
            <person name="Shu S."/>
            <person name="Juenger T.E."/>
            <person name="Schmutz J."/>
        </authorList>
    </citation>
    <scope>NUCLEOTIDE SEQUENCE</scope>
    <source>
        <strain evidence="3">AP13</strain>
    </source>
</reference>
<feature type="region of interest" description="Disordered" evidence="1">
    <location>
        <begin position="776"/>
        <end position="795"/>
    </location>
</feature>
<gene>
    <name evidence="3" type="ORF">PVAP13_9KG467100</name>
</gene>
<feature type="compositionally biased region" description="Basic residues" evidence="1">
    <location>
        <begin position="620"/>
        <end position="629"/>
    </location>
</feature>
<feature type="region of interest" description="Disordered" evidence="1">
    <location>
        <begin position="618"/>
        <end position="649"/>
    </location>
</feature>
<protein>
    <recommendedName>
        <fullName evidence="2">BRCT domain-containing protein</fullName>
    </recommendedName>
</protein>
<feature type="region of interest" description="Disordered" evidence="1">
    <location>
        <begin position="448"/>
        <end position="538"/>
    </location>
</feature>
<feature type="compositionally biased region" description="Basic and acidic residues" evidence="1">
    <location>
        <begin position="909"/>
        <end position="921"/>
    </location>
</feature>
<feature type="compositionally biased region" description="Polar residues" evidence="1">
    <location>
        <begin position="251"/>
        <end position="262"/>
    </location>
</feature>
<dbReference type="PANTHER" id="PTHR47181:SF2">
    <property type="entry name" value="BRCA1 C TERMINUS DOMAIN CONTAINING PROTEIN, EXPRESSED"/>
    <property type="match status" value="1"/>
</dbReference>
<organism evidence="3 4">
    <name type="scientific">Panicum virgatum</name>
    <name type="common">Blackwell switchgrass</name>
    <dbReference type="NCBI Taxonomy" id="38727"/>
    <lineage>
        <taxon>Eukaryota</taxon>
        <taxon>Viridiplantae</taxon>
        <taxon>Streptophyta</taxon>
        <taxon>Embryophyta</taxon>
        <taxon>Tracheophyta</taxon>
        <taxon>Spermatophyta</taxon>
        <taxon>Magnoliopsida</taxon>
        <taxon>Liliopsida</taxon>
        <taxon>Poales</taxon>
        <taxon>Poaceae</taxon>
        <taxon>PACMAD clade</taxon>
        <taxon>Panicoideae</taxon>
        <taxon>Panicodae</taxon>
        <taxon>Paniceae</taxon>
        <taxon>Panicinae</taxon>
        <taxon>Panicum</taxon>
        <taxon>Panicum sect. Hiantes</taxon>
    </lineage>
</organism>
<dbReference type="PROSITE" id="PS50172">
    <property type="entry name" value="BRCT"/>
    <property type="match status" value="2"/>
</dbReference>
<feature type="region of interest" description="Disordered" evidence="1">
    <location>
        <begin position="250"/>
        <end position="275"/>
    </location>
</feature>
<dbReference type="EMBL" id="CM029053">
    <property type="protein sequence ID" value="KAG2552533.1"/>
    <property type="molecule type" value="Genomic_DNA"/>
</dbReference>
<feature type="region of interest" description="Disordered" evidence="1">
    <location>
        <begin position="715"/>
        <end position="744"/>
    </location>
</feature>
<dbReference type="InterPro" id="IPR044254">
    <property type="entry name" value="At4g02110-like"/>
</dbReference>
<dbReference type="InterPro" id="IPR036420">
    <property type="entry name" value="BRCT_dom_sf"/>
</dbReference>
<sequence>MASPGTDDDIGDQHLFDGVRFFLVGFEGDVASQYRSEMERRGGADAGPSGNGCTHVVVSNLFYDDPTCVAARAAGKKVISEQWVEDSLDRGALADTERVIYWPVRHSKGILGVQSLLICLTGYQRNYREYIMKMVSLMGARFSKPLLANAVTHLICYKFEGEKYEVAKKVNIKLVNHRWLEDCLKAWEILPVDDYSKSTWDLELMDAQANDSEHEGEAASPRPLNSRSNVKCTPNSKNCEEAFVKPDVDVSKQSPITPSGNRQAVAGRNLNSPGHVMKTEYADSKTYAVTGQSNANSTIVVSAKVDAFAPIQSPPGHIMRTENESSKTHDVLAPIQTSLGLSQKRDNSVERNTNILNVQKAEEKYVGVKTQDHASGILGPRSSSKVTAFSNHHLNTLNGTPGILIGHTDNVSEKSSSNHDQIHVSNVLFTSPSRGNQSVNDLNSSKVNRWQHQEKDEPSGIDVTGAGWLTTDDKVTNHESDPKSGGDSKSNSIKNTRNSKKASQKSLSLEGRSVNHMTSPKKAEESTPRVDSNVSSLQIGHQKAFEHADVQSMKGNENIKTVDGLDGAYAQKRKSLVSPSSLNLQKEELVSPVSWLSDASDAEANAVSFGKQRFSLSTSRKTRSRKTSLKHGGPINGIKLPESSSSDKNVKSLPIARMSLKAMAENKCTASPSPTVPDGRTRSSFSFQNKDREDTQGSGNAVNQDCLHEIGSARTEDQAHDKSVRSSSNSHVVSSSGNAGTKITDPLKVNDNVVAVASNSELEKVVSDANVKEGKKQFQDTSSKALGETSNSKQVATHVGRNVGAKRPRGAGIEAEGSAINSGKKVVPESWLAIPHEHVDQASKKGCISASAAELKTNPPKKTLICGMTDIVAKRTRNACAKINDARLASRLEFGKVNSQENIEINPKKIFDTENADEHQRSSPKKLPNTRVRNSAKRSRKSDTITSNETLVDKSETGVWFIV</sequence>
<evidence type="ECO:0000313" key="3">
    <source>
        <dbReference type="EMBL" id="KAG2552533.1"/>
    </source>
</evidence>
<name>A0A8T0NT84_PANVG</name>
<proteinExistence type="predicted"/>
<feature type="region of interest" description="Disordered" evidence="1">
    <location>
        <begin position="909"/>
        <end position="944"/>
    </location>
</feature>
<dbReference type="Pfam" id="PF12738">
    <property type="entry name" value="PTCB-BRCT"/>
    <property type="match status" value="1"/>
</dbReference>
<dbReference type="Proteomes" id="UP000823388">
    <property type="component" value="Chromosome 9K"/>
</dbReference>
<dbReference type="SMART" id="SM00292">
    <property type="entry name" value="BRCT"/>
    <property type="match status" value="2"/>
</dbReference>
<feature type="region of interest" description="Disordered" evidence="1">
    <location>
        <begin position="209"/>
        <end position="230"/>
    </location>
</feature>
<dbReference type="AlphaFoldDB" id="A0A8T0NT84"/>
<evidence type="ECO:0000313" key="4">
    <source>
        <dbReference type="Proteomes" id="UP000823388"/>
    </source>
</evidence>